<dbReference type="Proteomes" id="UP000326198">
    <property type="component" value="Unassembled WGS sequence"/>
</dbReference>
<accession>A0A5N7BJT5</accession>
<proteinExistence type="predicted"/>
<feature type="non-terminal residue" evidence="1">
    <location>
        <position position="69"/>
    </location>
</feature>
<protein>
    <submittedName>
        <fullName evidence="1">Uncharacterized protein</fullName>
    </submittedName>
</protein>
<gene>
    <name evidence="1" type="ORF">BDV26DRAFT_254217</name>
</gene>
<reference evidence="1 2" key="1">
    <citation type="submission" date="2019-04" db="EMBL/GenBank/DDBJ databases">
        <title>Friends and foes A comparative genomics studyof 23 Aspergillus species from section Flavi.</title>
        <authorList>
            <consortium name="DOE Joint Genome Institute"/>
            <person name="Kjaerbolling I."/>
            <person name="Vesth T."/>
            <person name="Frisvad J.C."/>
            <person name="Nybo J.L."/>
            <person name="Theobald S."/>
            <person name="Kildgaard S."/>
            <person name="Isbrandt T."/>
            <person name="Kuo A."/>
            <person name="Sato A."/>
            <person name="Lyhne E.K."/>
            <person name="Kogle M.E."/>
            <person name="Wiebenga A."/>
            <person name="Kun R.S."/>
            <person name="Lubbers R.J."/>
            <person name="Makela M.R."/>
            <person name="Barry K."/>
            <person name="Chovatia M."/>
            <person name="Clum A."/>
            <person name="Daum C."/>
            <person name="Haridas S."/>
            <person name="He G."/>
            <person name="LaButti K."/>
            <person name="Lipzen A."/>
            <person name="Mondo S."/>
            <person name="Riley R."/>
            <person name="Salamov A."/>
            <person name="Simmons B.A."/>
            <person name="Magnuson J.K."/>
            <person name="Henrissat B."/>
            <person name="Mortensen U.H."/>
            <person name="Larsen T.O."/>
            <person name="Devries R.P."/>
            <person name="Grigoriev I.V."/>
            <person name="Machida M."/>
            <person name="Baker S.E."/>
            <person name="Andersen M.R."/>
        </authorList>
    </citation>
    <scope>NUCLEOTIDE SEQUENCE [LARGE SCALE GENOMIC DNA]</scope>
    <source>
        <strain evidence="1 2">IBT 29228</strain>
    </source>
</reference>
<evidence type="ECO:0000313" key="2">
    <source>
        <dbReference type="Proteomes" id="UP000326198"/>
    </source>
</evidence>
<name>A0A5N7BJT5_9EURO</name>
<evidence type="ECO:0000313" key="1">
    <source>
        <dbReference type="EMBL" id="KAE8382039.1"/>
    </source>
</evidence>
<dbReference type="EMBL" id="ML736165">
    <property type="protein sequence ID" value="KAE8382039.1"/>
    <property type="molecule type" value="Genomic_DNA"/>
</dbReference>
<organism evidence="1 2">
    <name type="scientific">Aspergillus bertholletiae</name>
    <dbReference type="NCBI Taxonomy" id="1226010"/>
    <lineage>
        <taxon>Eukaryota</taxon>
        <taxon>Fungi</taxon>
        <taxon>Dikarya</taxon>
        <taxon>Ascomycota</taxon>
        <taxon>Pezizomycotina</taxon>
        <taxon>Eurotiomycetes</taxon>
        <taxon>Eurotiomycetidae</taxon>
        <taxon>Eurotiales</taxon>
        <taxon>Aspergillaceae</taxon>
        <taxon>Aspergillus</taxon>
        <taxon>Aspergillus subgen. Circumdati</taxon>
    </lineage>
</organism>
<keyword evidence="2" id="KW-1185">Reference proteome</keyword>
<sequence>MVAGQRRRGRNNLTGKGTRLLPSVWWSCVRSSANLRKESLRERGCQSFCAHSPILTQAADVLDWILCTV</sequence>
<dbReference type="AlphaFoldDB" id="A0A5N7BJT5"/>